<protein>
    <submittedName>
        <fullName evidence="2">DUF5712 family protein</fullName>
    </submittedName>
</protein>
<feature type="region of interest" description="Disordered" evidence="1">
    <location>
        <begin position="244"/>
        <end position="269"/>
    </location>
</feature>
<comment type="caution">
    <text evidence="2">The sequence shown here is derived from an EMBL/GenBank/DDBJ whole genome shotgun (WGS) entry which is preliminary data.</text>
</comment>
<name>A0ABU8NHK8_9SPHI</name>
<evidence type="ECO:0000256" key="1">
    <source>
        <dbReference type="SAM" id="MobiDB-lite"/>
    </source>
</evidence>
<feature type="compositionally biased region" description="Basic residues" evidence="1">
    <location>
        <begin position="293"/>
        <end position="302"/>
    </location>
</feature>
<proteinExistence type="predicted"/>
<organism evidence="2 3">
    <name type="scientific">Pedobacter panaciterrae</name>
    <dbReference type="NCBI Taxonomy" id="363849"/>
    <lineage>
        <taxon>Bacteria</taxon>
        <taxon>Pseudomonadati</taxon>
        <taxon>Bacteroidota</taxon>
        <taxon>Sphingobacteriia</taxon>
        <taxon>Sphingobacteriales</taxon>
        <taxon>Sphingobacteriaceae</taxon>
        <taxon>Pedobacter</taxon>
    </lineage>
</organism>
<dbReference type="RefSeq" id="WP_337715599.1">
    <property type="nucleotide sequence ID" value="NZ_JBBEUB010000001.1"/>
</dbReference>
<dbReference type="Pfam" id="PF18976">
    <property type="entry name" value="DUF5712"/>
    <property type="match status" value="1"/>
</dbReference>
<gene>
    <name evidence="2" type="ORF">WAE58_04820</name>
</gene>
<dbReference type="InterPro" id="IPR043766">
    <property type="entry name" value="BfmA-like"/>
</dbReference>
<sequence length="311" mass="36096">MFLNITDKNEADNKGSSAKLVHYLGKENRLETSIEQWFGHDLQTFESYQVRNLIDANIAKLGHKDAKFFLLNISPSQKEIVHLKSLFGEDGAKQELKSFAVRIMDEYARNFKRKGIEGNKDLLWFAKLEHHRYYTYKDKEVKNGRAKRGDQKPGEQMHIQVIISRKDITNRIKLSPKNNSRGNNVEHSKKVGQFDRVAFKASGERVFDESYHFVRPVSETFQYVNTRANGSLADRLAVAMQNLNKKSEPPFPQQDRQQRTEKIDLENADDKVRQNLLDTLLAKPEFDPMVLSGKKKRRKKRKGQDQGLNFN</sequence>
<feature type="region of interest" description="Disordered" evidence="1">
    <location>
        <begin position="288"/>
        <end position="311"/>
    </location>
</feature>
<dbReference type="EMBL" id="JBBEUB010000001">
    <property type="protein sequence ID" value="MEJ2901730.1"/>
    <property type="molecule type" value="Genomic_DNA"/>
</dbReference>
<keyword evidence="3" id="KW-1185">Reference proteome</keyword>
<evidence type="ECO:0000313" key="3">
    <source>
        <dbReference type="Proteomes" id="UP001378956"/>
    </source>
</evidence>
<reference evidence="2 3" key="1">
    <citation type="submission" date="2024-03" db="EMBL/GenBank/DDBJ databases">
        <title>Sequence of Lycoming College Course Isolates.</title>
        <authorList>
            <person name="Plotts O."/>
            <person name="Newman J."/>
        </authorList>
    </citation>
    <scope>NUCLEOTIDE SEQUENCE [LARGE SCALE GENOMIC DNA]</scope>
    <source>
        <strain evidence="2 3">CJB-3</strain>
    </source>
</reference>
<dbReference type="Proteomes" id="UP001378956">
    <property type="component" value="Unassembled WGS sequence"/>
</dbReference>
<accession>A0ABU8NHK8</accession>
<evidence type="ECO:0000313" key="2">
    <source>
        <dbReference type="EMBL" id="MEJ2901730.1"/>
    </source>
</evidence>
<feature type="compositionally biased region" description="Basic and acidic residues" evidence="1">
    <location>
        <begin position="256"/>
        <end position="269"/>
    </location>
</feature>